<feature type="compositionally biased region" description="Acidic residues" evidence="16">
    <location>
        <begin position="148"/>
        <end position="157"/>
    </location>
</feature>
<dbReference type="PANTHER" id="PTHR30001:SF0">
    <property type="entry name" value="RIBONUCLEASE G"/>
    <property type="match status" value="1"/>
</dbReference>
<dbReference type="EC" id="3.1.26.12" evidence="14"/>
<keyword evidence="11" id="KW-0460">Magnesium</keyword>
<feature type="compositionally biased region" description="Low complexity" evidence="16">
    <location>
        <begin position="101"/>
        <end position="112"/>
    </location>
</feature>
<keyword evidence="8" id="KW-0479">Metal-binding</keyword>
<dbReference type="AlphaFoldDB" id="A0A916TD63"/>
<dbReference type="GO" id="GO:0005737">
    <property type="term" value="C:cytoplasm"/>
    <property type="evidence" value="ECO:0007669"/>
    <property type="project" value="UniProtKB-SubCell"/>
</dbReference>
<evidence type="ECO:0000256" key="16">
    <source>
        <dbReference type="SAM" id="MobiDB-lite"/>
    </source>
</evidence>
<keyword evidence="5" id="KW-0963">Cytoplasm</keyword>
<dbReference type="InterPro" id="IPR012340">
    <property type="entry name" value="NA-bd_OB-fold"/>
</dbReference>
<keyword evidence="7" id="KW-0819">tRNA processing</keyword>
<feature type="compositionally biased region" description="Acidic residues" evidence="16">
    <location>
        <begin position="67"/>
        <end position="76"/>
    </location>
</feature>
<evidence type="ECO:0000256" key="11">
    <source>
        <dbReference type="ARBA" id="ARBA00022842"/>
    </source>
</evidence>
<dbReference type="CDD" id="cd04453">
    <property type="entry name" value="S1_RNase_E"/>
    <property type="match status" value="1"/>
</dbReference>
<comment type="subcellular location">
    <subcellularLocation>
        <location evidence="3">Cytoplasm</location>
    </subcellularLocation>
</comment>
<comment type="cofactor">
    <cofactor evidence="1">
        <name>Mg(2+)</name>
        <dbReference type="ChEBI" id="CHEBI:18420"/>
    </cofactor>
</comment>
<evidence type="ECO:0000256" key="8">
    <source>
        <dbReference type="ARBA" id="ARBA00022723"/>
    </source>
</evidence>
<keyword evidence="9" id="KW-0378">Hydrolase</keyword>
<reference evidence="18" key="2">
    <citation type="submission" date="2020-09" db="EMBL/GenBank/DDBJ databases">
        <authorList>
            <person name="Sun Q."/>
            <person name="Zhou Y."/>
        </authorList>
    </citation>
    <scope>NUCLEOTIDE SEQUENCE</scope>
    <source>
        <strain evidence="18">CGMCC 1.15085</strain>
    </source>
</reference>
<evidence type="ECO:0000256" key="15">
    <source>
        <dbReference type="ARBA" id="ARBA00072999"/>
    </source>
</evidence>
<dbReference type="GO" id="GO:0008033">
    <property type="term" value="P:tRNA processing"/>
    <property type="evidence" value="ECO:0007669"/>
    <property type="project" value="UniProtKB-KW"/>
</dbReference>
<organism evidence="18 19">
    <name type="scientific">Flexivirga endophytica</name>
    <dbReference type="NCBI Taxonomy" id="1849103"/>
    <lineage>
        <taxon>Bacteria</taxon>
        <taxon>Bacillati</taxon>
        <taxon>Actinomycetota</taxon>
        <taxon>Actinomycetes</taxon>
        <taxon>Micrococcales</taxon>
        <taxon>Dermacoccaceae</taxon>
        <taxon>Flexivirga</taxon>
    </lineage>
</organism>
<feature type="region of interest" description="Disordered" evidence="16">
    <location>
        <begin position="1"/>
        <end position="223"/>
    </location>
</feature>
<evidence type="ECO:0000256" key="3">
    <source>
        <dbReference type="ARBA" id="ARBA00004496"/>
    </source>
</evidence>
<dbReference type="SUPFAM" id="SSF50249">
    <property type="entry name" value="Nucleic acid-binding proteins"/>
    <property type="match status" value="1"/>
</dbReference>
<dbReference type="InterPro" id="IPR003029">
    <property type="entry name" value="S1_domain"/>
</dbReference>
<dbReference type="GO" id="GO:0008995">
    <property type="term" value="F:ribonuclease E activity"/>
    <property type="evidence" value="ECO:0007669"/>
    <property type="project" value="UniProtKB-EC"/>
</dbReference>
<dbReference type="GO" id="GO:0006364">
    <property type="term" value="P:rRNA processing"/>
    <property type="evidence" value="ECO:0007669"/>
    <property type="project" value="TreeGrafter"/>
</dbReference>
<protein>
    <recommendedName>
        <fullName evidence="15">Ribonuclease E</fullName>
        <ecNumber evidence="14">3.1.26.12</ecNumber>
    </recommendedName>
</protein>
<feature type="compositionally biased region" description="Low complexity" evidence="16">
    <location>
        <begin position="686"/>
        <end position="708"/>
    </location>
</feature>
<evidence type="ECO:0000256" key="2">
    <source>
        <dbReference type="ARBA" id="ARBA00001947"/>
    </source>
</evidence>
<evidence type="ECO:0000259" key="17">
    <source>
        <dbReference type="PROSITE" id="PS50126"/>
    </source>
</evidence>
<dbReference type="InterPro" id="IPR004659">
    <property type="entry name" value="RNase_E/G"/>
</dbReference>
<evidence type="ECO:0000256" key="7">
    <source>
        <dbReference type="ARBA" id="ARBA00022694"/>
    </source>
</evidence>
<dbReference type="PANTHER" id="PTHR30001">
    <property type="entry name" value="RIBONUCLEASE"/>
    <property type="match status" value="1"/>
</dbReference>
<feature type="compositionally biased region" description="Low complexity" evidence="16">
    <location>
        <begin position="17"/>
        <end position="31"/>
    </location>
</feature>
<dbReference type="SMART" id="SM00316">
    <property type="entry name" value="S1"/>
    <property type="match status" value="1"/>
</dbReference>
<dbReference type="GO" id="GO:0003723">
    <property type="term" value="F:RNA binding"/>
    <property type="evidence" value="ECO:0007669"/>
    <property type="project" value="UniProtKB-KW"/>
</dbReference>
<evidence type="ECO:0000313" key="19">
    <source>
        <dbReference type="Proteomes" id="UP000636793"/>
    </source>
</evidence>
<evidence type="ECO:0000256" key="13">
    <source>
        <dbReference type="ARBA" id="ARBA00050524"/>
    </source>
</evidence>
<evidence type="ECO:0000256" key="10">
    <source>
        <dbReference type="ARBA" id="ARBA00022833"/>
    </source>
</evidence>
<dbReference type="GO" id="GO:0046872">
    <property type="term" value="F:metal ion binding"/>
    <property type="evidence" value="ECO:0007669"/>
    <property type="project" value="UniProtKB-KW"/>
</dbReference>
<feature type="compositionally biased region" description="Basic residues" evidence="16">
    <location>
        <begin position="756"/>
        <end position="766"/>
    </location>
</feature>
<sequence length="890" mass="94282">MAPQETNPFLTPAADESASSTGQGQSDSSSALNFGLLFQAPDPQTIAPRRDPEPPAEQADEPRDDSAAEDDGDDDSQGSSRSRRRGGRGRRSKDEADAKNDTNNSDGGSDNGPAKDTDNKKSEADKGTRTNRNVKKSADSANGSGPDTSDDNDDSDAQSDGNGRRRTRRRRRSGGATEGDDPPGTVTKVREPRKDRDEVTAVKGSTRLEAKKQRRREGREAGRRRTVITEAEFLARRESVDRQMVVREKAGRTQIGVLEDGVLVEHYVSREVQQASMAGNVYLGKVQNVLPSMEAAFVDIGRGRNAVLYAGEVNWDAAGLENGQAKRIENALKSGDTVLVQVTKDPIGHKGARLTSQVSLPGRFLVYVPGNSMTGISRKLPDTERSRLKKILKEVVPSDAGVIVRTAAEGASEADLRADVERLQAQWETIQSDAKSGSAPSLLHGEPDLTVRVIRDVFNEDFSKLVVAGDNAWSQVHDYVSSVAPDLAPRLEKWTGESDAFTVHRIDEQIAKAMDRKVWLPSGGSLIIDRTEAMTVIDVNTGKFVGSGGNLEETVTKNNIEAAEEIVRQLRLRDIGGIIVVDFIDMVLESNRDLVVRRLLECLGRDRTKHQVAEVTSLGLVQMTRKRVGSGLIEVFSEPCEHCGGRGIIVHSDPVDKPSGGSGSGSTSKSRKGRGKKGADEPPKQSGPTAAQIAAAAHAAAQSGGKSADAADVETNDVADTSSDVSTAADTTPDSTAEPAVETASASAIDADVKKSGRAGKKRAKKQAAQQTDGPTVTGRAGSQRASASPVPAEQEADTAPQQDERSAPAAAPARKTTGRARRRATSAAGAAQHVQAPSVAPTATVAASDAPATDTAVAPPVAQPEPVKPQRKKRARVVAPAGPPAPEAD</sequence>
<feature type="compositionally biased region" description="Basic and acidic residues" evidence="16">
    <location>
        <begin position="113"/>
        <end position="128"/>
    </location>
</feature>
<accession>A0A916TD63</accession>
<feature type="compositionally biased region" description="Basic residues" evidence="16">
    <location>
        <begin position="81"/>
        <end position="91"/>
    </location>
</feature>
<evidence type="ECO:0000313" key="18">
    <source>
        <dbReference type="EMBL" id="GGB40530.1"/>
    </source>
</evidence>
<evidence type="ECO:0000256" key="9">
    <source>
        <dbReference type="ARBA" id="ARBA00022801"/>
    </source>
</evidence>
<comment type="catalytic activity">
    <reaction evidence="13">
        <text>Endonucleolytic cleavage of single-stranded RNA in A- and U-rich regions.</text>
        <dbReference type="EC" id="3.1.26.12"/>
    </reaction>
</comment>
<feature type="region of interest" description="Disordered" evidence="16">
    <location>
        <begin position="647"/>
        <end position="890"/>
    </location>
</feature>
<proteinExistence type="inferred from homology"/>
<evidence type="ECO:0000256" key="12">
    <source>
        <dbReference type="ARBA" id="ARBA00022884"/>
    </source>
</evidence>
<comment type="cofactor">
    <cofactor evidence="2">
        <name>Zn(2+)</name>
        <dbReference type="ChEBI" id="CHEBI:29105"/>
    </cofactor>
</comment>
<dbReference type="Pfam" id="PF10150">
    <property type="entry name" value="RNase_E_G"/>
    <property type="match status" value="1"/>
</dbReference>
<feature type="compositionally biased region" description="Basic residues" evidence="16">
    <location>
        <begin position="164"/>
        <end position="173"/>
    </location>
</feature>
<dbReference type="PROSITE" id="PS50126">
    <property type="entry name" value="S1"/>
    <property type="match status" value="1"/>
</dbReference>
<evidence type="ECO:0000256" key="14">
    <source>
        <dbReference type="ARBA" id="ARBA00066879"/>
    </source>
</evidence>
<evidence type="ECO:0000256" key="5">
    <source>
        <dbReference type="ARBA" id="ARBA00022490"/>
    </source>
</evidence>
<dbReference type="Gene3D" id="2.40.50.140">
    <property type="entry name" value="Nucleic acid-binding proteins"/>
    <property type="match status" value="1"/>
</dbReference>
<evidence type="ECO:0000256" key="6">
    <source>
        <dbReference type="ARBA" id="ARBA00022664"/>
    </source>
</evidence>
<feature type="compositionally biased region" description="Low complexity" evidence="16">
    <location>
        <begin position="718"/>
        <end position="740"/>
    </location>
</feature>
<dbReference type="GO" id="GO:0006397">
    <property type="term" value="P:mRNA processing"/>
    <property type="evidence" value="ECO:0007669"/>
    <property type="project" value="UniProtKB-KW"/>
</dbReference>
<keyword evidence="6" id="KW-0507">mRNA processing</keyword>
<dbReference type="EMBL" id="BMHI01000005">
    <property type="protein sequence ID" value="GGB40530.1"/>
    <property type="molecule type" value="Genomic_DNA"/>
</dbReference>
<feature type="domain" description="S1 motif" evidence="17">
    <location>
        <begin position="279"/>
        <end position="357"/>
    </location>
</feature>
<dbReference type="NCBIfam" id="TIGR00757">
    <property type="entry name" value="RNaseEG"/>
    <property type="match status" value="1"/>
</dbReference>
<feature type="compositionally biased region" description="Basic and acidic residues" evidence="16">
    <location>
        <begin position="188"/>
        <end position="223"/>
    </location>
</feature>
<feature type="compositionally biased region" description="Low complexity" evidence="16">
    <location>
        <begin position="826"/>
        <end position="861"/>
    </location>
</feature>
<dbReference type="RefSeq" id="WP_229749823.1">
    <property type="nucleotide sequence ID" value="NZ_BMHI01000005.1"/>
</dbReference>
<evidence type="ECO:0000256" key="1">
    <source>
        <dbReference type="ARBA" id="ARBA00001946"/>
    </source>
</evidence>
<dbReference type="InterPro" id="IPR019307">
    <property type="entry name" value="RNA-bd_AU-1/RNase_E/G"/>
</dbReference>
<dbReference type="FunFam" id="2.40.50.140:FF:000066">
    <property type="entry name" value="Ribonuclease E"/>
    <property type="match status" value="1"/>
</dbReference>
<keyword evidence="12" id="KW-0694">RNA-binding</keyword>
<reference evidence="18" key="1">
    <citation type="journal article" date="2014" name="Int. J. Syst. Evol. Microbiol.">
        <title>Complete genome sequence of Corynebacterium casei LMG S-19264T (=DSM 44701T), isolated from a smear-ripened cheese.</title>
        <authorList>
            <consortium name="US DOE Joint Genome Institute (JGI-PGF)"/>
            <person name="Walter F."/>
            <person name="Albersmeier A."/>
            <person name="Kalinowski J."/>
            <person name="Ruckert C."/>
        </authorList>
    </citation>
    <scope>NUCLEOTIDE SEQUENCE</scope>
    <source>
        <strain evidence="18">CGMCC 1.15085</strain>
    </source>
</reference>
<gene>
    <name evidence="18" type="ORF">GCM10011492_34170</name>
</gene>
<keyword evidence="10" id="KW-0862">Zinc</keyword>
<name>A0A916TD63_9MICO</name>
<comment type="caution">
    <text evidence="18">The sequence shown here is derived from an EMBL/GenBank/DDBJ whole genome shotgun (WGS) entry which is preliminary data.</text>
</comment>
<comment type="similarity">
    <text evidence="4">Belongs to the RNase E/G family.</text>
</comment>
<evidence type="ECO:0000256" key="4">
    <source>
        <dbReference type="ARBA" id="ARBA00005522"/>
    </source>
</evidence>
<keyword evidence="19" id="KW-1185">Reference proteome</keyword>
<dbReference type="Proteomes" id="UP000636793">
    <property type="component" value="Unassembled WGS sequence"/>
</dbReference>